<keyword evidence="4" id="KW-1185">Reference proteome</keyword>
<name>A0A0K1PJ88_9BACT</name>
<feature type="signal peptide" evidence="2">
    <location>
        <begin position="1"/>
        <end position="19"/>
    </location>
</feature>
<feature type="chain" id="PRO_5005466109" evidence="2">
    <location>
        <begin position="20"/>
        <end position="318"/>
    </location>
</feature>
<dbReference type="PROSITE" id="PS51257">
    <property type="entry name" value="PROKAR_LIPOPROTEIN"/>
    <property type="match status" value="1"/>
</dbReference>
<dbReference type="KEGG" id="llu:AKJ09_00272"/>
<sequence>MRRPPFVLALLLLTAGCEALLGADFDRSLKDGGSLQGADGSAGGDDGDGTTPGGPKSDGGGGKKDGPSGDGNVPNAGRTPLDIFGAKLRVWLDAGKGAFTAGDGVSIISWNDQSGNAANGHVAGTGGGTIQLGKDQVNGLPAIVFDNDAWVLGDKSPDFGVNEDFYIAVVAAYSTLGPNDRFFFSRWSSMSRGYALYAGRQDNPAVGATLDASGIVMSSTTANTADGAFRVYALRRTAGSNGSAKLEIRVNGASTSAEMPYAPIPTDRPLAFGGAQEPNSVYSRFLVGSIAEIVVVQGTVSDTEAVDVETSLATKYAL</sequence>
<evidence type="ECO:0000256" key="1">
    <source>
        <dbReference type="SAM" id="MobiDB-lite"/>
    </source>
</evidence>
<feature type="region of interest" description="Disordered" evidence="1">
    <location>
        <begin position="34"/>
        <end position="77"/>
    </location>
</feature>
<gene>
    <name evidence="3" type="ORF">AKJ09_00272</name>
</gene>
<dbReference type="STRING" id="1391654.AKJ09_00272"/>
<reference evidence="3 4" key="1">
    <citation type="submission" date="2015-08" db="EMBL/GenBank/DDBJ databases">
        <authorList>
            <person name="Babu N.S."/>
            <person name="Beckwith C.J."/>
            <person name="Beseler K.G."/>
            <person name="Brison A."/>
            <person name="Carone J.V."/>
            <person name="Caskin T.P."/>
            <person name="Diamond M."/>
            <person name="Durham M.E."/>
            <person name="Foxe J.M."/>
            <person name="Go M."/>
            <person name="Henderson B.A."/>
            <person name="Jones I.B."/>
            <person name="McGettigan J.A."/>
            <person name="Micheletti S.J."/>
            <person name="Nasrallah M.E."/>
            <person name="Ortiz D."/>
            <person name="Piller C.R."/>
            <person name="Privatt S.R."/>
            <person name="Schneider S.L."/>
            <person name="Sharp S."/>
            <person name="Smith T.C."/>
            <person name="Stanton J.D."/>
            <person name="Ullery H.E."/>
            <person name="Wilson R.J."/>
            <person name="Serrano M.G."/>
            <person name="Buck G."/>
            <person name="Lee V."/>
            <person name="Wang Y."/>
            <person name="Carvalho R."/>
            <person name="Voegtly L."/>
            <person name="Shi R."/>
            <person name="Duckworth R."/>
            <person name="Johnson A."/>
            <person name="Loviza R."/>
            <person name="Walstead R."/>
            <person name="Shah Z."/>
            <person name="Kiflezghi M."/>
            <person name="Wade K."/>
            <person name="Ball S.L."/>
            <person name="Bradley K.W."/>
            <person name="Asai D.J."/>
            <person name="Bowman C.A."/>
            <person name="Russell D.A."/>
            <person name="Pope W.H."/>
            <person name="Jacobs-Sera D."/>
            <person name="Hendrix R.W."/>
            <person name="Hatfull G.F."/>
        </authorList>
    </citation>
    <scope>NUCLEOTIDE SEQUENCE [LARGE SCALE GENOMIC DNA]</scope>
    <source>
        <strain evidence="3 4">DSM 27648</strain>
    </source>
</reference>
<protein>
    <submittedName>
        <fullName evidence="3">Uncharacterized protein</fullName>
    </submittedName>
</protein>
<evidence type="ECO:0000256" key="2">
    <source>
        <dbReference type="SAM" id="SignalP"/>
    </source>
</evidence>
<dbReference type="AlphaFoldDB" id="A0A0K1PJ88"/>
<dbReference type="EMBL" id="CP012333">
    <property type="protein sequence ID" value="AKU93608.1"/>
    <property type="molecule type" value="Genomic_DNA"/>
</dbReference>
<feature type="compositionally biased region" description="Gly residues" evidence="1">
    <location>
        <begin position="40"/>
        <end position="60"/>
    </location>
</feature>
<proteinExistence type="predicted"/>
<keyword evidence="2" id="KW-0732">Signal</keyword>
<evidence type="ECO:0000313" key="3">
    <source>
        <dbReference type="EMBL" id="AKU93608.1"/>
    </source>
</evidence>
<dbReference type="Proteomes" id="UP000064967">
    <property type="component" value="Chromosome"/>
</dbReference>
<evidence type="ECO:0000313" key="4">
    <source>
        <dbReference type="Proteomes" id="UP000064967"/>
    </source>
</evidence>
<dbReference type="RefSeq" id="WP_146645330.1">
    <property type="nucleotide sequence ID" value="NZ_CP012333.1"/>
</dbReference>
<accession>A0A0K1PJ88</accession>
<organism evidence="3 4">
    <name type="scientific">Labilithrix luteola</name>
    <dbReference type="NCBI Taxonomy" id="1391654"/>
    <lineage>
        <taxon>Bacteria</taxon>
        <taxon>Pseudomonadati</taxon>
        <taxon>Myxococcota</taxon>
        <taxon>Polyangia</taxon>
        <taxon>Polyangiales</taxon>
        <taxon>Labilitrichaceae</taxon>
        <taxon>Labilithrix</taxon>
    </lineage>
</organism>